<dbReference type="EMBL" id="CP012542">
    <property type="protein sequence ID" value="QCD43885.1"/>
    <property type="molecule type" value="Genomic_DNA"/>
</dbReference>
<keyword evidence="1" id="KW-1277">Toxin-antitoxin system</keyword>
<evidence type="ECO:0000256" key="1">
    <source>
        <dbReference type="ARBA" id="ARBA00022649"/>
    </source>
</evidence>
<organism evidence="2 3">
    <name type="scientific">Campylobacter mucosalis CCUG 21559</name>
    <dbReference type="NCBI Taxonomy" id="1032067"/>
    <lineage>
        <taxon>Bacteria</taxon>
        <taxon>Pseudomonadati</taxon>
        <taxon>Campylobacterota</taxon>
        <taxon>Epsilonproteobacteria</taxon>
        <taxon>Campylobacterales</taxon>
        <taxon>Campylobacteraceae</taxon>
        <taxon>Campylobacter</taxon>
    </lineage>
</organism>
<dbReference type="Proteomes" id="UP000503264">
    <property type="component" value="Chromosome"/>
</dbReference>
<protein>
    <submittedName>
        <fullName evidence="2">Putative toxin-antitoxin system, toxin component, RelE/ParE family</fullName>
    </submittedName>
</protein>
<sequence>MVIFKSQFKDELKRIYGYIKQDSKDRANNFISELIKKLENIENNPFMYRKSLYFDDDSKRDFIFKGYTIPYEIVDEKFTF</sequence>
<dbReference type="AlphaFoldDB" id="A0A6G5QDY1"/>
<accession>A0A6G5QDY1</accession>
<dbReference type="Gene3D" id="3.30.2310.20">
    <property type="entry name" value="RelE-like"/>
    <property type="match status" value="1"/>
</dbReference>
<dbReference type="RefSeq" id="WP_236844931.1">
    <property type="nucleotide sequence ID" value="NZ_CP012542.1"/>
</dbReference>
<dbReference type="Pfam" id="PF05016">
    <property type="entry name" value="ParE_toxin"/>
    <property type="match status" value="1"/>
</dbReference>
<name>A0A6G5QDY1_9BACT</name>
<evidence type="ECO:0000313" key="3">
    <source>
        <dbReference type="Proteomes" id="UP000503264"/>
    </source>
</evidence>
<reference evidence="2 3" key="1">
    <citation type="submission" date="2016-07" db="EMBL/GenBank/DDBJ databases">
        <title>Comparative genomics of the Campylobacter concisus group.</title>
        <authorList>
            <person name="Miller W.G."/>
            <person name="Yee E."/>
            <person name="Chapman M.H."/>
            <person name="Huynh S."/>
            <person name="Bono J.L."/>
            <person name="On S.L.W."/>
            <person name="StLeger J."/>
            <person name="Foster G."/>
            <person name="Parker C.T."/>
        </authorList>
    </citation>
    <scope>NUCLEOTIDE SEQUENCE [LARGE SCALE GENOMIC DNA]</scope>
    <source>
        <strain evidence="2 3">CCUG 21559</strain>
    </source>
</reference>
<proteinExistence type="predicted"/>
<dbReference type="InterPro" id="IPR035093">
    <property type="entry name" value="RelE/ParE_toxin_dom_sf"/>
</dbReference>
<evidence type="ECO:0000313" key="2">
    <source>
        <dbReference type="EMBL" id="QCD43885.1"/>
    </source>
</evidence>
<gene>
    <name evidence="2" type="ORF">CMUC_0059</name>
</gene>
<keyword evidence="3" id="KW-1185">Reference proteome</keyword>
<dbReference type="InterPro" id="IPR007712">
    <property type="entry name" value="RelE/ParE_toxin"/>
</dbReference>